<evidence type="ECO:0000256" key="6">
    <source>
        <dbReference type="ARBA" id="ARBA00022741"/>
    </source>
</evidence>
<evidence type="ECO:0000256" key="4">
    <source>
        <dbReference type="ARBA" id="ARBA00022679"/>
    </source>
</evidence>
<evidence type="ECO:0000256" key="12">
    <source>
        <dbReference type="RuleBase" id="RU003784"/>
    </source>
</evidence>
<dbReference type="InterPro" id="IPR039657">
    <property type="entry name" value="Dimethylallyltransferase"/>
</dbReference>
<sequence length="299" mass="32953">MTLPVIAVIGPTGTGKSDLSIALARELGGEIVNADALQFYRGMDIGTAKLSVAERAGIPHHLLDIMDVREDASVARFQADARRTFDEIRSRGAVPILVGGSGLYVRAALDEIDFPPTDPEVRQRLELEAHEHGPGPLARRLAAVDPASAARNLDERRMIRALEVYEISGKPFSSFMPEREYHAPAVQIGLNLDRALLHQRLELRVAKMQELGLLDEVRRLDAAGLREGKTASRAIGYAQFLAVLDGTMEEAEAAERTVIATRQFARRQVTWFNADERVQWFDPLSASLVGDVLERIRAA</sequence>
<keyword evidence="8 10" id="KW-0460">Magnesium</keyword>
<feature type="site" description="Interaction with substrate tRNA" evidence="10">
    <location>
        <position position="122"/>
    </location>
</feature>
<feature type="site" description="Interaction with substrate tRNA" evidence="10">
    <location>
        <position position="101"/>
    </location>
</feature>
<name>A0ABS4X9T4_9MICC</name>
<keyword evidence="6 10" id="KW-0547">Nucleotide-binding</keyword>
<dbReference type="EC" id="2.5.1.75" evidence="10"/>
<organism evidence="14 15">
    <name type="scientific">Paeniglutamicibacter kerguelensis</name>
    <dbReference type="NCBI Taxonomy" id="254788"/>
    <lineage>
        <taxon>Bacteria</taxon>
        <taxon>Bacillati</taxon>
        <taxon>Actinomycetota</taxon>
        <taxon>Actinomycetes</taxon>
        <taxon>Micrococcales</taxon>
        <taxon>Micrococcaceae</taxon>
        <taxon>Paeniglutamicibacter</taxon>
    </lineage>
</organism>
<comment type="caution">
    <text evidence="14">The sequence shown here is derived from an EMBL/GenBank/DDBJ whole genome shotgun (WGS) entry which is preliminary data.</text>
</comment>
<dbReference type="GO" id="GO:0052381">
    <property type="term" value="F:tRNA dimethylallyltransferase activity"/>
    <property type="evidence" value="ECO:0007669"/>
    <property type="project" value="UniProtKB-EC"/>
</dbReference>
<evidence type="ECO:0000256" key="10">
    <source>
        <dbReference type="HAMAP-Rule" id="MF_00185"/>
    </source>
</evidence>
<evidence type="ECO:0000256" key="8">
    <source>
        <dbReference type="ARBA" id="ARBA00022842"/>
    </source>
</evidence>
<accession>A0ABS4X9T4</accession>
<evidence type="ECO:0000256" key="2">
    <source>
        <dbReference type="ARBA" id="ARBA00003213"/>
    </source>
</evidence>
<evidence type="ECO:0000256" key="13">
    <source>
        <dbReference type="RuleBase" id="RU003785"/>
    </source>
</evidence>
<dbReference type="PANTHER" id="PTHR11088">
    <property type="entry name" value="TRNA DIMETHYLALLYLTRANSFERASE"/>
    <property type="match status" value="1"/>
</dbReference>
<reference evidence="14 15" key="1">
    <citation type="submission" date="2021-03" db="EMBL/GenBank/DDBJ databases">
        <title>Sequencing the genomes of 1000 actinobacteria strains.</title>
        <authorList>
            <person name="Klenk H.-P."/>
        </authorList>
    </citation>
    <scope>NUCLEOTIDE SEQUENCE [LARGE SCALE GENOMIC DNA]</scope>
    <source>
        <strain evidence="14 15">DSM 15797</strain>
    </source>
</reference>
<evidence type="ECO:0000313" key="15">
    <source>
        <dbReference type="Proteomes" id="UP001296993"/>
    </source>
</evidence>
<dbReference type="InterPro" id="IPR027417">
    <property type="entry name" value="P-loop_NTPase"/>
</dbReference>
<comment type="function">
    <text evidence="2 10 12">Catalyzes the transfer of a dimethylallyl group onto the adenine at position 37 in tRNAs that read codons beginning with uridine, leading to the formation of N6-(dimethylallyl)adenosine (i(6)A).</text>
</comment>
<evidence type="ECO:0000256" key="1">
    <source>
        <dbReference type="ARBA" id="ARBA00001946"/>
    </source>
</evidence>
<evidence type="ECO:0000256" key="3">
    <source>
        <dbReference type="ARBA" id="ARBA00005842"/>
    </source>
</evidence>
<evidence type="ECO:0000256" key="7">
    <source>
        <dbReference type="ARBA" id="ARBA00022840"/>
    </source>
</evidence>
<feature type="binding site" evidence="10">
    <location>
        <begin position="12"/>
        <end position="17"/>
    </location>
    <ligand>
        <name>substrate</name>
    </ligand>
</feature>
<keyword evidence="5 10" id="KW-0819">tRNA processing</keyword>
<comment type="catalytic activity">
    <reaction evidence="9 10 11">
        <text>adenosine(37) in tRNA + dimethylallyl diphosphate = N(6)-dimethylallyladenosine(37) in tRNA + diphosphate</text>
        <dbReference type="Rhea" id="RHEA:26482"/>
        <dbReference type="Rhea" id="RHEA-COMP:10162"/>
        <dbReference type="Rhea" id="RHEA-COMP:10375"/>
        <dbReference type="ChEBI" id="CHEBI:33019"/>
        <dbReference type="ChEBI" id="CHEBI:57623"/>
        <dbReference type="ChEBI" id="CHEBI:74411"/>
        <dbReference type="ChEBI" id="CHEBI:74415"/>
        <dbReference type="EC" id="2.5.1.75"/>
    </reaction>
</comment>
<evidence type="ECO:0000313" key="14">
    <source>
        <dbReference type="EMBL" id="MBP2385230.1"/>
    </source>
</evidence>
<gene>
    <name evidence="10" type="primary">miaA</name>
    <name evidence="14" type="ORF">JOF47_000741</name>
</gene>
<feature type="binding site" evidence="10">
    <location>
        <begin position="10"/>
        <end position="17"/>
    </location>
    <ligand>
        <name>ATP</name>
        <dbReference type="ChEBI" id="CHEBI:30616"/>
    </ligand>
</feature>
<comment type="cofactor">
    <cofactor evidence="1 10">
        <name>Mg(2+)</name>
        <dbReference type="ChEBI" id="CHEBI:18420"/>
    </cofactor>
</comment>
<dbReference type="Gene3D" id="3.40.50.300">
    <property type="entry name" value="P-loop containing nucleotide triphosphate hydrolases"/>
    <property type="match status" value="1"/>
</dbReference>
<keyword evidence="15" id="KW-1185">Reference proteome</keyword>
<dbReference type="SUPFAM" id="SSF52540">
    <property type="entry name" value="P-loop containing nucleoside triphosphate hydrolases"/>
    <property type="match status" value="2"/>
</dbReference>
<evidence type="ECO:0000256" key="5">
    <source>
        <dbReference type="ARBA" id="ARBA00022694"/>
    </source>
</evidence>
<keyword evidence="7 10" id="KW-0067">ATP-binding</keyword>
<dbReference type="InterPro" id="IPR018022">
    <property type="entry name" value="IPT"/>
</dbReference>
<comment type="similarity">
    <text evidence="3 10 13">Belongs to the IPP transferase family.</text>
</comment>
<comment type="caution">
    <text evidence="10">Lacks conserved residue(s) required for the propagation of feature annotation.</text>
</comment>
<dbReference type="NCBIfam" id="TIGR00174">
    <property type="entry name" value="miaA"/>
    <property type="match status" value="1"/>
</dbReference>
<dbReference type="HAMAP" id="MF_00185">
    <property type="entry name" value="IPP_trans"/>
    <property type="match status" value="1"/>
</dbReference>
<dbReference type="EMBL" id="JAGIOF010000001">
    <property type="protein sequence ID" value="MBP2385230.1"/>
    <property type="molecule type" value="Genomic_DNA"/>
</dbReference>
<dbReference type="RefSeq" id="WP_209996016.1">
    <property type="nucleotide sequence ID" value="NZ_BAAAJY010000012.1"/>
</dbReference>
<dbReference type="Pfam" id="PF01715">
    <property type="entry name" value="IPPT"/>
    <property type="match status" value="1"/>
</dbReference>
<evidence type="ECO:0000256" key="9">
    <source>
        <dbReference type="ARBA" id="ARBA00049563"/>
    </source>
</evidence>
<comment type="subunit">
    <text evidence="10">Monomer.</text>
</comment>
<proteinExistence type="inferred from homology"/>
<dbReference type="Proteomes" id="UP001296993">
    <property type="component" value="Unassembled WGS sequence"/>
</dbReference>
<protein>
    <recommendedName>
        <fullName evidence="10">tRNA dimethylallyltransferase</fullName>
        <ecNumber evidence="10">2.5.1.75</ecNumber>
    </recommendedName>
    <alternativeName>
        <fullName evidence="10">Dimethylallyl diphosphate:tRNA dimethylallyltransferase</fullName>
        <shortName evidence="10">DMAPP:tRNA dimethylallyltransferase</shortName>
        <shortName evidence="10">DMATase</shortName>
    </alternativeName>
    <alternativeName>
        <fullName evidence="10">Isopentenyl-diphosphate:tRNA isopentenyltransferase</fullName>
        <shortName evidence="10">IPP transferase</shortName>
        <shortName evidence="10">IPPT</shortName>
        <shortName evidence="10">IPTase</shortName>
    </alternativeName>
</protein>
<keyword evidence="4 10" id="KW-0808">Transferase</keyword>
<evidence type="ECO:0000256" key="11">
    <source>
        <dbReference type="RuleBase" id="RU003783"/>
    </source>
</evidence>
<dbReference type="Gene3D" id="1.10.20.140">
    <property type="match status" value="1"/>
</dbReference>
<dbReference type="PANTHER" id="PTHR11088:SF60">
    <property type="entry name" value="TRNA DIMETHYLALLYLTRANSFERASE"/>
    <property type="match status" value="1"/>
</dbReference>